<name>A0A193QNC9_SODGM</name>
<evidence type="ECO:0008006" key="3">
    <source>
        <dbReference type="Google" id="ProtNLM"/>
    </source>
</evidence>
<organism evidence="1 2">
    <name type="scientific">Sodalis glossinidius (strain morsitans)</name>
    <dbReference type="NCBI Taxonomy" id="343509"/>
    <lineage>
        <taxon>Bacteria</taxon>
        <taxon>Pseudomonadati</taxon>
        <taxon>Pseudomonadota</taxon>
        <taxon>Gammaproteobacteria</taxon>
        <taxon>Enterobacterales</taxon>
        <taxon>Bruguierivoracaceae</taxon>
        <taxon>Sodalis</taxon>
    </lineage>
</organism>
<reference evidence="1 2" key="1">
    <citation type="submission" date="2015-05" db="EMBL/GenBank/DDBJ databases">
        <authorList>
            <person name="Goodhead I."/>
        </authorList>
    </citation>
    <scope>NUCLEOTIDE SEQUENCE [LARGE SCALE GENOMIC DNA]</scope>
    <source>
        <strain evidence="2">morsitans</strain>
    </source>
</reference>
<protein>
    <recommendedName>
        <fullName evidence="3">YncE family protein</fullName>
    </recommendedName>
</protein>
<dbReference type="EMBL" id="LN854557">
    <property type="protein sequence ID" value="CRL46420.1"/>
    <property type="molecule type" value="Genomic_DNA"/>
</dbReference>
<dbReference type="SUPFAM" id="SSF51004">
    <property type="entry name" value="C-terminal (heme d1) domain of cytochrome cd1-nitrite reductase"/>
    <property type="match status" value="1"/>
</dbReference>
<accession>A0A193QNC9</accession>
<evidence type="ECO:0000313" key="2">
    <source>
        <dbReference type="Proteomes" id="UP000245838"/>
    </source>
</evidence>
<dbReference type="AlphaFoldDB" id="A0A193QNC9"/>
<gene>
    <name evidence="1" type="ORF">SGGMMB4_05044</name>
</gene>
<evidence type="ECO:0000313" key="1">
    <source>
        <dbReference type="EMBL" id="CRL46420.1"/>
    </source>
</evidence>
<dbReference type="Proteomes" id="UP000245838">
    <property type="component" value="Chromosome sggmmb4_Chromosome"/>
</dbReference>
<dbReference type="Gene3D" id="2.130.10.10">
    <property type="entry name" value="YVTN repeat-like/Quinoprotein amine dehydrogenase"/>
    <property type="match status" value="1"/>
</dbReference>
<proteinExistence type="predicted"/>
<dbReference type="InterPro" id="IPR015943">
    <property type="entry name" value="WD40/YVTN_repeat-like_dom_sf"/>
</dbReference>
<dbReference type="InterPro" id="IPR011048">
    <property type="entry name" value="Haem_d1_sf"/>
</dbReference>
<sequence>MVIDTDDDRVVDQIATPSANPHRLTMTPSGKKLFTENEEDASITAVDIAVSPGRVLDTIAMPGPIGGIAASPRHPYFVAAAADRTALYIVDSDSHLLRGTLTLDFHHQGV</sequence>